<dbReference type="EMBL" id="FNGI01000005">
    <property type="protein sequence ID" value="SDL61838.1"/>
    <property type="molecule type" value="Genomic_DNA"/>
</dbReference>
<keyword evidence="2" id="KW-1185">Reference proteome</keyword>
<dbReference type="InterPro" id="IPR011010">
    <property type="entry name" value="DNA_brk_join_enz"/>
</dbReference>
<proteinExistence type="predicted"/>
<dbReference type="SUPFAM" id="SSF56349">
    <property type="entry name" value="DNA breaking-rejoining enzymes"/>
    <property type="match status" value="1"/>
</dbReference>
<dbReference type="STRING" id="119000.SAMN05661010_02111"/>
<evidence type="ECO:0000313" key="2">
    <source>
        <dbReference type="Proteomes" id="UP000198654"/>
    </source>
</evidence>
<organism evidence="1 2">
    <name type="scientific">Modicisalibacter muralis</name>
    <dbReference type="NCBI Taxonomy" id="119000"/>
    <lineage>
        <taxon>Bacteria</taxon>
        <taxon>Pseudomonadati</taxon>
        <taxon>Pseudomonadota</taxon>
        <taxon>Gammaproteobacteria</taxon>
        <taxon>Oceanospirillales</taxon>
        <taxon>Halomonadaceae</taxon>
        <taxon>Modicisalibacter</taxon>
    </lineage>
</organism>
<name>A0A1G9LJ18_9GAMM</name>
<dbReference type="GO" id="GO:0003677">
    <property type="term" value="F:DNA binding"/>
    <property type="evidence" value="ECO:0007669"/>
    <property type="project" value="InterPro"/>
</dbReference>
<sequence length="83" mass="9773">MLDAIDRQTRAGCRGYALLLTLLNTEARVWELIDLRPMDLQLERPLQLRLYGKRDARNAFARCSRKLLRYCVCFFPNRDSQLA</sequence>
<accession>A0A1G9LJ18</accession>
<protein>
    <submittedName>
        <fullName evidence="1">Uncharacterized protein</fullName>
    </submittedName>
</protein>
<evidence type="ECO:0000313" key="1">
    <source>
        <dbReference type="EMBL" id="SDL61838.1"/>
    </source>
</evidence>
<dbReference type="AlphaFoldDB" id="A0A1G9LJ18"/>
<gene>
    <name evidence="1" type="ORF">SAMN05661010_02111</name>
</gene>
<dbReference type="Proteomes" id="UP000198654">
    <property type="component" value="Unassembled WGS sequence"/>
</dbReference>
<reference evidence="1 2" key="1">
    <citation type="submission" date="2016-10" db="EMBL/GenBank/DDBJ databases">
        <authorList>
            <person name="de Groot N.N."/>
        </authorList>
    </citation>
    <scope>NUCLEOTIDE SEQUENCE [LARGE SCALE GENOMIC DNA]</scope>
    <source>
        <strain evidence="1 2">DSM 14789</strain>
    </source>
</reference>